<dbReference type="Pfam" id="PF00041">
    <property type="entry name" value="fn3"/>
    <property type="match status" value="1"/>
</dbReference>
<keyword evidence="5" id="KW-0677">Repeat</keyword>
<gene>
    <name evidence="14" type="ORF">U0070_012778</name>
</gene>
<dbReference type="Gene3D" id="2.60.40.10">
    <property type="entry name" value="Immunoglobulins"/>
    <property type="match status" value="7"/>
</dbReference>
<evidence type="ECO:0000256" key="9">
    <source>
        <dbReference type="ARBA" id="ARBA00023170"/>
    </source>
</evidence>
<dbReference type="AlphaFoldDB" id="A0AAW0I8U8"/>
<comment type="similarity">
    <text evidence="2">Belongs to the type I cytokine receptor family. Type 2 subfamily.</text>
</comment>
<dbReference type="FunFam" id="2.60.40.10:FF:001286">
    <property type="entry name" value="Oncostatin-M-specific receptor subunit beta"/>
    <property type="match status" value="1"/>
</dbReference>
<keyword evidence="3" id="KW-0812">Transmembrane</keyword>
<evidence type="ECO:0000256" key="3">
    <source>
        <dbReference type="ARBA" id="ARBA00022692"/>
    </source>
</evidence>
<evidence type="ECO:0000313" key="15">
    <source>
        <dbReference type="Proteomes" id="UP001488838"/>
    </source>
</evidence>
<dbReference type="PANTHER" id="PTHR48423">
    <property type="entry name" value="INTERLEUKIN-27 RECEPTOR SUBUNIT ALPHA"/>
    <property type="match status" value="1"/>
</dbReference>
<dbReference type="SMART" id="SM00060">
    <property type="entry name" value="FN3"/>
    <property type="match status" value="5"/>
</dbReference>
<proteinExistence type="inferred from homology"/>
<keyword evidence="6" id="KW-1133">Transmembrane helix</keyword>
<protein>
    <recommendedName>
        <fullName evidence="13">Fibronectin type-III domain-containing protein</fullName>
    </recommendedName>
</protein>
<dbReference type="InterPro" id="IPR013783">
    <property type="entry name" value="Ig-like_fold"/>
</dbReference>
<evidence type="ECO:0000256" key="11">
    <source>
        <dbReference type="SAM" id="MobiDB-lite"/>
    </source>
</evidence>
<dbReference type="InterPro" id="IPR052672">
    <property type="entry name" value="Type1_Cytokine_Rcpt_Type2"/>
</dbReference>
<comment type="subcellular location">
    <subcellularLocation>
        <location evidence="1">Membrane</location>
        <topology evidence="1">Single-pass type I membrane protein</topology>
    </subcellularLocation>
</comment>
<dbReference type="EMBL" id="JBBHLL010000190">
    <property type="protein sequence ID" value="KAK7810652.1"/>
    <property type="molecule type" value="Genomic_DNA"/>
</dbReference>
<evidence type="ECO:0000313" key="14">
    <source>
        <dbReference type="EMBL" id="KAK7810652.1"/>
    </source>
</evidence>
<dbReference type="FunFam" id="2.60.40.10:FF:000578">
    <property type="entry name" value="Leukemia inhibitory factor receptor"/>
    <property type="match status" value="1"/>
</dbReference>
<dbReference type="PANTHER" id="PTHR48423:SF1">
    <property type="entry name" value="INTERLEUKIN-27 RECEPTOR SUBUNIT ALPHA"/>
    <property type="match status" value="1"/>
</dbReference>
<dbReference type="InterPro" id="IPR003529">
    <property type="entry name" value="Hematopoietin_rcpt_Gp130_CS"/>
</dbReference>
<dbReference type="GO" id="GO:0005886">
    <property type="term" value="C:plasma membrane"/>
    <property type="evidence" value="ECO:0007669"/>
    <property type="project" value="UniProtKB-ARBA"/>
</dbReference>
<evidence type="ECO:0000256" key="2">
    <source>
        <dbReference type="ARBA" id="ARBA00008921"/>
    </source>
</evidence>
<dbReference type="CDD" id="cd00063">
    <property type="entry name" value="FN3"/>
    <property type="match status" value="4"/>
</dbReference>
<evidence type="ECO:0000256" key="7">
    <source>
        <dbReference type="ARBA" id="ARBA00023136"/>
    </source>
</evidence>
<evidence type="ECO:0000256" key="8">
    <source>
        <dbReference type="ARBA" id="ARBA00023157"/>
    </source>
</evidence>
<dbReference type="SUPFAM" id="SSF49265">
    <property type="entry name" value="Fibronectin type III"/>
    <property type="match status" value="3"/>
</dbReference>
<organism evidence="14 15">
    <name type="scientific">Myodes glareolus</name>
    <name type="common">Bank vole</name>
    <name type="synonym">Clethrionomys glareolus</name>
    <dbReference type="NCBI Taxonomy" id="447135"/>
    <lineage>
        <taxon>Eukaryota</taxon>
        <taxon>Metazoa</taxon>
        <taxon>Chordata</taxon>
        <taxon>Craniata</taxon>
        <taxon>Vertebrata</taxon>
        <taxon>Euteleostomi</taxon>
        <taxon>Mammalia</taxon>
        <taxon>Eutheria</taxon>
        <taxon>Euarchontoglires</taxon>
        <taxon>Glires</taxon>
        <taxon>Rodentia</taxon>
        <taxon>Myomorpha</taxon>
        <taxon>Muroidea</taxon>
        <taxon>Cricetidae</taxon>
        <taxon>Arvicolinae</taxon>
        <taxon>Myodes</taxon>
    </lineage>
</organism>
<evidence type="ECO:0000256" key="1">
    <source>
        <dbReference type="ARBA" id="ARBA00004479"/>
    </source>
</evidence>
<keyword evidence="15" id="KW-1185">Reference proteome</keyword>
<sequence length="914" mass="103579">MVLGLMTVRPMAFSVVLHPVFLLAVLPLRASPAAVLGEPFQWMPEILNVTVQSKLQQVNLQWTVPNLTHQELNMVFQIEISRMNTSNIIWVENYSTPVKWNQVVHWNWKSEIPLECVAHFIRIRAVVDGAKDPPQRSWSSWTSWKEVSVQVSVEPNTLLIFPEDKLLEEGSNVTMCLMYGEYVYNVSCKLQEKPIHEEPLDSHGLIRPFIFSFVWTEILEEPKNFSCETQDFKTLKCSWEPGVDTALAWHQQDSQNYSLYESFSGRHELSDHRNSHTWQITEDSQETYNFTLTAENNLRKRSVNLIFNLTHRVHQKPPHDVTLETPGATEANMTWKVDSRGDSYMLLCELELQHQREVLHAHNVSVHVSGNYLFRDLEPDTEYKTRVRCADANHFWKWSDWAQKEFRTPEAAPSQAPDAWRHVRSENGSHVVTLFWKPLLKSQANGKIVFYNIVVENQDRPTESVHYSVGAPALGTQLSLDPSSYKIHITANNSVGESPESVMILSNNSGHEEVHEKRIKGTKDGFHISWEPVSGDALGYVVDWCAHSRDRHCDLQWKKLGPNTTSTTITSDAFKPGVRYNFRIFERSLQQDAQLIEKQTGYTQELTPLENPKVNVSNSTSNSFILSWLDYASDFQSAFVEGYRVYLKSKDMQCHPKGRRTSLPDPEKKTFTVENLRPESVYEYLVVPYTSVGLGPNETFAQVATPDENSHRLLQIILPMTLCVLLIIIKNPHLIMHVKDCIPDVLEVINKVEGPKTQHIGPGKAHAEDIPSKPLSVPTENCSSGPVPCVFFENFTYDQSAFEAGSHGLIPGPLKDTPLQLGLLTPPDKLLNVLGKDYMKSLAESPTEETSLIYVSQLASPMCGDKDNLATNPPMPVHCSEYKMQMALPGRLASPSLSENNNPTSRTLSGQGEQ</sequence>
<keyword evidence="10" id="KW-0325">Glycoprotein</keyword>
<evidence type="ECO:0000256" key="12">
    <source>
        <dbReference type="SAM" id="SignalP"/>
    </source>
</evidence>
<dbReference type="PROSITE" id="PS01353">
    <property type="entry name" value="HEMATOPO_REC_L_F2"/>
    <property type="match status" value="1"/>
</dbReference>
<keyword evidence="7" id="KW-0472">Membrane</keyword>
<accession>A0AAW0I8U8</accession>
<dbReference type="FunFam" id="2.60.40.10:FF:000657">
    <property type="entry name" value="Leukemia inhibitory factor receptor"/>
    <property type="match status" value="1"/>
</dbReference>
<dbReference type="FunFam" id="2.60.40.10:FF:001289">
    <property type="entry name" value="Oncostatin-M-specific receptor subunit beta"/>
    <property type="match status" value="1"/>
</dbReference>
<keyword evidence="8" id="KW-1015">Disulfide bond</keyword>
<feature type="compositionally biased region" description="Polar residues" evidence="11">
    <location>
        <begin position="895"/>
        <end position="914"/>
    </location>
</feature>
<dbReference type="PROSITE" id="PS50853">
    <property type="entry name" value="FN3"/>
    <property type="match status" value="3"/>
</dbReference>
<evidence type="ECO:0000256" key="10">
    <source>
        <dbReference type="ARBA" id="ARBA00023180"/>
    </source>
</evidence>
<reference evidence="14 15" key="1">
    <citation type="journal article" date="2023" name="bioRxiv">
        <title>Conserved and derived expression patterns and positive selection on dental genes reveal complex evolutionary context of ever-growing rodent molars.</title>
        <authorList>
            <person name="Calamari Z.T."/>
            <person name="Song A."/>
            <person name="Cohen E."/>
            <person name="Akter M."/>
            <person name="Roy R.D."/>
            <person name="Hallikas O."/>
            <person name="Christensen M.M."/>
            <person name="Li P."/>
            <person name="Marangoni P."/>
            <person name="Jernvall J."/>
            <person name="Klein O.D."/>
        </authorList>
    </citation>
    <scope>NUCLEOTIDE SEQUENCE [LARGE SCALE GENOMIC DNA]</scope>
    <source>
        <strain evidence="14">V071</strain>
    </source>
</reference>
<dbReference type="Pfam" id="PF17971">
    <property type="entry name" value="LIFR_D2"/>
    <property type="match status" value="1"/>
</dbReference>
<evidence type="ECO:0000259" key="13">
    <source>
        <dbReference type="PROSITE" id="PS50853"/>
    </source>
</evidence>
<dbReference type="FunFam" id="2.60.40.10:FF:000607">
    <property type="entry name" value="Leukemia inhibitory factor receptor"/>
    <property type="match status" value="1"/>
</dbReference>
<dbReference type="InterPro" id="IPR036116">
    <property type="entry name" value="FN3_sf"/>
</dbReference>
<evidence type="ECO:0000256" key="4">
    <source>
        <dbReference type="ARBA" id="ARBA00022729"/>
    </source>
</evidence>
<feature type="domain" description="Fibronectin type-III" evidence="13">
    <location>
        <begin position="317"/>
        <end position="411"/>
    </location>
</feature>
<dbReference type="InterPro" id="IPR040817">
    <property type="entry name" value="LIFR_D2"/>
</dbReference>
<feature type="domain" description="Fibronectin type-III" evidence="13">
    <location>
        <begin position="608"/>
        <end position="708"/>
    </location>
</feature>
<keyword evidence="9" id="KW-0675">Receptor</keyword>
<dbReference type="GO" id="GO:0004896">
    <property type="term" value="F:cytokine receptor activity"/>
    <property type="evidence" value="ECO:0007669"/>
    <property type="project" value="InterPro"/>
</dbReference>
<comment type="caution">
    <text evidence="14">The sequence shown here is derived from an EMBL/GenBank/DDBJ whole genome shotgun (WGS) entry which is preliminary data.</text>
</comment>
<feature type="region of interest" description="Disordered" evidence="11">
    <location>
        <begin position="892"/>
        <end position="914"/>
    </location>
</feature>
<feature type="chain" id="PRO_5043743433" description="Fibronectin type-III domain-containing protein" evidence="12">
    <location>
        <begin position="38"/>
        <end position="914"/>
    </location>
</feature>
<dbReference type="FunFam" id="2.60.40.10:FF:000738">
    <property type="entry name" value="Leukemia inhibitory factor receptor"/>
    <property type="match status" value="1"/>
</dbReference>
<feature type="signal peptide" evidence="12">
    <location>
        <begin position="1"/>
        <end position="37"/>
    </location>
</feature>
<dbReference type="InterPro" id="IPR003961">
    <property type="entry name" value="FN3_dom"/>
</dbReference>
<evidence type="ECO:0000256" key="6">
    <source>
        <dbReference type="ARBA" id="ARBA00022989"/>
    </source>
</evidence>
<keyword evidence="4 12" id="KW-0732">Signal</keyword>
<dbReference type="Pfam" id="PF25552">
    <property type="entry name" value="LIFR_D4"/>
    <property type="match status" value="1"/>
</dbReference>
<feature type="domain" description="Fibronectin type-III" evidence="13">
    <location>
        <begin position="416"/>
        <end position="512"/>
    </location>
</feature>
<dbReference type="Proteomes" id="UP001488838">
    <property type="component" value="Unassembled WGS sequence"/>
</dbReference>
<evidence type="ECO:0000256" key="5">
    <source>
        <dbReference type="ARBA" id="ARBA00022737"/>
    </source>
</evidence>
<name>A0AAW0I8U8_MYOGA</name>